<dbReference type="AlphaFoldDB" id="A0A0H3ZPX1"/>
<organism evidence="1">
    <name type="scientific">Vibrio splendidus</name>
    <dbReference type="NCBI Taxonomy" id="29497"/>
    <lineage>
        <taxon>Bacteria</taxon>
        <taxon>Pseudomonadati</taxon>
        <taxon>Pseudomonadota</taxon>
        <taxon>Gammaproteobacteria</taxon>
        <taxon>Vibrionales</taxon>
        <taxon>Vibrionaceae</taxon>
        <taxon>Vibrio</taxon>
    </lineage>
</organism>
<evidence type="ECO:0000313" key="1">
    <source>
        <dbReference type="EMBL" id="AKN38265.1"/>
    </source>
</evidence>
<dbReference type="EMBL" id="KP795572">
    <property type="protein sequence ID" value="AKN38265.1"/>
    <property type="molecule type" value="Genomic_DNA"/>
</dbReference>
<name>A0A0H3ZPX1_VIBSP</name>
<sequence length="49" mass="5678">MLFFDQKIDIFWRVIDLFLYLNAKCHALSKLSGASNGKDRLAKTLQSIF</sequence>
<proteinExistence type="predicted"/>
<protein>
    <submittedName>
        <fullName evidence="1">Uncharacterized protein</fullName>
    </submittedName>
</protein>
<reference evidence="1" key="1">
    <citation type="journal article" date="2015" name="MBio">
        <title>Eco-Evolutionary Dynamics of Episomes among Ecologically Cohesive Bacterial Populations.</title>
        <authorList>
            <person name="Xue H."/>
            <person name="Cordero O.X."/>
            <person name="Camas F.M."/>
            <person name="Trimble W."/>
            <person name="Meyer F."/>
            <person name="Guglielmini J."/>
            <person name="Rocha E.P."/>
            <person name="Polz M.F."/>
        </authorList>
    </citation>
    <scope>NUCLEOTIDE SEQUENCE</scope>
    <source>
        <strain evidence="1">FF_145</strain>
    </source>
</reference>
<accession>A0A0H3ZPX1</accession>